<organism evidence="1">
    <name type="scientific">marine sediment metagenome</name>
    <dbReference type="NCBI Taxonomy" id="412755"/>
    <lineage>
        <taxon>unclassified sequences</taxon>
        <taxon>metagenomes</taxon>
        <taxon>ecological metagenomes</taxon>
    </lineage>
</organism>
<name>A0A0F9L109_9ZZZZ</name>
<sequence>MIDQYDIDKIKSWLHLAQTEGTDRIKIVAGDEPNTWIVRTFPPKYRYVGSVMGHLQSKESSIQEITKAKAVTMYLKTQEGKVAYEGYLAENPRQVH</sequence>
<proteinExistence type="predicted"/>
<comment type="caution">
    <text evidence="1">The sequence shown here is derived from an EMBL/GenBank/DDBJ whole genome shotgun (WGS) entry which is preliminary data.</text>
</comment>
<accession>A0A0F9L109</accession>
<protein>
    <submittedName>
        <fullName evidence="1">Uncharacterized protein</fullName>
    </submittedName>
</protein>
<evidence type="ECO:0000313" key="1">
    <source>
        <dbReference type="EMBL" id="KKM80681.1"/>
    </source>
</evidence>
<dbReference type="EMBL" id="LAZR01008142">
    <property type="protein sequence ID" value="KKM80681.1"/>
    <property type="molecule type" value="Genomic_DNA"/>
</dbReference>
<dbReference type="AlphaFoldDB" id="A0A0F9L109"/>
<reference evidence="1" key="1">
    <citation type="journal article" date="2015" name="Nature">
        <title>Complex archaea that bridge the gap between prokaryotes and eukaryotes.</title>
        <authorList>
            <person name="Spang A."/>
            <person name="Saw J.H."/>
            <person name="Jorgensen S.L."/>
            <person name="Zaremba-Niedzwiedzka K."/>
            <person name="Martijn J."/>
            <person name="Lind A.E."/>
            <person name="van Eijk R."/>
            <person name="Schleper C."/>
            <person name="Guy L."/>
            <person name="Ettema T.J."/>
        </authorList>
    </citation>
    <scope>NUCLEOTIDE SEQUENCE</scope>
</reference>
<gene>
    <name evidence="1" type="ORF">LCGC14_1337360</name>
</gene>